<sequence>MAVVGRWQLHPLHLYLVHSYLELDDPALPLEVEHFGHTTQQVGELARREAATMQAAGILVGDEIAPPLAEALTVLSTPYLWVDSLWFPEAGDQAMWRTVAVVTEGNRVVLGVQAPGESERFGGMLTVEVHEKVTLSQALLPTLPPAPPGNRGAATVPASSFRDEGREQASEQGGFLRPAQTSPATRSSSGDRQLALYRAIGEAQHVRVGQFAANMRDRGGRIRRSRVVKWFDNAEPDGRYLDHHARGDTGEWMYSATPADARRIGNTIEELVASVR</sequence>
<comment type="similarity">
    <text evidence="2">Belongs to the EspG family.</text>
</comment>
<protein>
    <recommendedName>
        <fullName evidence="8">EspG family protein</fullName>
    </recommendedName>
</protein>
<keyword evidence="4" id="KW-0143">Chaperone</keyword>
<evidence type="ECO:0000256" key="2">
    <source>
        <dbReference type="ARBA" id="ARBA00006411"/>
    </source>
</evidence>
<dbReference type="InterPro" id="IPR025734">
    <property type="entry name" value="EspG"/>
</dbReference>
<keyword evidence="3" id="KW-0963">Cytoplasm</keyword>
<feature type="compositionally biased region" description="Polar residues" evidence="5">
    <location>
        <begin position="179"/>
        <end position="191"/>
    </location>
</feature>
<evidence type="ECO:0000256" key="1">
    <source>
        <dbReference type="ARBA" id="ARBA00004496"/>
    </source>
</evidence>
<comment type="caution">
    <text evidence="6">The sequence shown here is derived from an EMBL/GenBank/DDBJ whole genome shotgun (WGS) entry which is preliminary data.</text>
</comment>
<comment type="subcellular location">
    <subcellularLocation>
        <location evidence="1">Cytoplasm</location>
    </subcellularLocation>
</comment>
<dbReference type="Pfam" id="PF14011">
    <property type="entry name" value="ESX-1_EspG"/>
    <property type="match status" value="1"/>
</dbReference>
<evidence type="ECO:0000256" key="4">
    <source>
        <dbReference type="ARBA" id="ARBA00023186"/>
    </source>
</evidence>
<reference evidence="6" key="1">
    <citation type="submission" date="2023-07" db="EMBL/GenBank/DDBJ databases">
        <title>Sequencing the genomes of 1000 actinobacteria strains.</title>
        <authorList>
            <person name="Klenk H.-P."/>
        </authorList>
    </citation>
    <scope>NUCLEOTIDE SEQUENCE</scope>
    <source>
        <strain evidence="6">DSM 45977</strain>
    </source>
</reference>
<evidence type="ECO:0008006" key="8">
    <source>
        <dbReference type="Google" id="ProtNLM"/>
    </source>
</evidence>
<organism evidence="6 7">
    <name type="scientific">Haloactinomyces albus</name>
    <dbReference type="NCBI Taxonomy" id="1352928"/>
    <lineage>
        <taxon>Bacteria</taxon>
        <taxon>Bacillati</taxon>
        <taxon>Actinomycetota</taxon>
        <taxon>Actinomycetes</taxon>
        <taxon>Actinopolysporales</taxon>
        <taxon>Actinopolysporaceae</taxon>
        <taxon>Haloactinomyces</taxon>
    </lineage>
</organism>
<dbReference type="EMBL" id="JAVDXW010000001">
    <property type="protein sequence ID" value="MDR7300567.1"/>
    <property type="molecule type" value="Genomic_DNA"/>
</dbReference>
<gene>
    <name evidence="6" type="ORF">JOF55_000748</name>
</gene>
<proteinExistence type="inferred from homology"/>
<keyword evidence="7" id="KW-1185">Reference proteome</keyword>
<feature type="region of interest" description="Disordered" evidence="5">
    <location>
        <begin position="140"/>
        <end position="191"/>
    </location>
</feature>
<evidence type="ECO:0000313" key="6">
    <source>
        <dbReference type="EMBL" id="MDR7300567.1"/>
    </source>
</evidence>
<dbReference type="AlphaFoldDB" id="A0AAE4CM32"/>
<evidence type="ECO:0000256" key="3">
    <source>
        <dbReference type="ARBA" id="ARBA00022490"/>
    </source>
</evidence>
<evidence type="ECO:0000256" key="5">
    <source>
        <dbReference type="SAM" id="MobiDB-lite"/>
    </source>
</evidence>
<dbReference type="Proteomes" id="UP001180845">
    <property type="component" value="Unassembled WGS sequence"/>
</dbReference>
<evidence type="ECO:0000313" key="7">
    <source>
        <dbReference type="Proteomes" id="UP001180845"/>
    </source>
</evidence>
<name>A0AAE4CM32_9ACTN</name>
<accession>A0AAE4CM32</accession>